<protein>
    <submittedName>
        <fullName evidence="2">Uncharacterized protein</fullName>
    </submittedName>
</protein>
<keyword evidence="1" id="KW-0472">Membrane</keyword>
<dbReference type="Gene3D" id="1.20.1250.20">
    <property type="entry name" value="MFS general substrate transporter like domains"/>
    <property type="match status" value="1"/>
</dbReference>
<dbReference type="InterPro" id="IPR036259">
    <property type="entry name" value="MFS_trans_sf"/>
</dbReference>
<organism evidence="2">
    <name type="scientific">Timema poppense</name>
    <name type="common">Walking stick</name>
    <dbReference type="NCBI Taxonomy" id="170557"/>
    <lineage>
        <taxon>Eukaryota</taxon>
        <taxon>Metazoa</taxon>
        <taxon>Ecdysozoa</taxon>
        <taxon>Arthropoda</taxon>
        <taxon>Hexapoda</taxon>
        <taxon>Insecta</taxon>
        <taxon>Pterygota</taxon>
        <taxon>Neoptera</taxon>
        <taxon>Polyneoptera</taxon>
        <taxon>Phasmatodea</taxon>
        <taxon>Timematodea</taxon>
        <taxon>Timematoidea</taxon>
        <taxon>Timematidae</taxon>
        <taxon>Timema</taxon>
    </lineage>
</organism>
<dbReference type="EMBL" id="OD067585">
    <property type="protein sequence ID" value="CAD7421879.1"/>
    <property type="molecule type" value="Genomic_DNA"/>
</dbReference>
<keyword evidence="1" id="KW-1133">Transmembrane helix</keyword>
<feature type="transmembrane region" description="Helical" evidence="1">
    <location>
        <begin position="67"/>
        <end position="89"/>
    </location>
</feature>
<sequence length="95" mass="10520">MFVIAGLQFSFTQEVALRVSHSYLMSSDRMKPRSGEWTITIGFFKRQPLPLCPMAEAPKSMRTVTLAAWYLSVAVGNLLVVIVTQAGLCSSQVRP</sequence>
<proteinExistence type="predicted"/>
<accession>A0A7R9HJS3</accession>
<evidence type="ECO:0000256" key="1">
    <source>
        <dbReference type="SAM" id="Phobius"/>
    </source>
</evidence>
<name>A0A7R9HJS3_TIMPO</name>
<evidence type="ECO:0000313" key="2">
    <source>
        <dbReference type="EMBL" id="CAD7421879.1"/>
    </source>
</evidence>
<reference evidence="2" key="1">
    <citation type="submission" date="2020-11" db="EMBL/GenBank/DDBJ databases">
        <authorList>
            <person name="Tran Van P."/>
        </authorList>
    </citation>
    <scope>NUCLEOTIDE SEQUENCE</scope>
</reference>
<keyword evidence="1" id="KW-0812">Transmembrane</keyword>
<dbReference type="AlphaFoldDB" id="A0A7R9HJS3"/>
<gene>
    <name evidence="2" type="ORF">TPSB3V08_LOCUS15294</name>
</gene>